<keyword evidence="2" id="KW-1185">Reference proteome</keyword>
<dbReference type="AlphaFoldDB" id="A0A2U1QG99"/>
<sequence length="97" mass="11420">MPLRCEPEDCDDKEFIADPEDKKPEGYGDIEKKIPAPDAKKFLYILVYIRSEFLESSNSALTGIFLYHWEPQLLPEKWFLFKYTLAVELQCLDNKLM</sequence>
<evidence type="ECO:0000313" key="1">
    <source>
        <dbReference type="EMBL" id="PWA97046.1"/>
    </source>
</evidence>
<dbReference type="SUPFAM" id="SSF63887">
    <property type="entry name" value="P-domain of calnexin/calreticulin"/>
    <property type="match status" value="1"/>
</dbReference>
<reference evidence="1 2" key="1">
    <citation type="journal article" date="2018" name="Mol. Plant">
        <title>The genome of Artemisia annua provides insight into the evolution of Asteraceae family and artemisinin biosynthesis.</title>
        <authorList>
            <person name="Shen Q."/>
            <person name="Zhang L."/>
            <person name="Liao Z."/>
            <person name="Wang S."/>
            <person name="Yan T."/>
            <person name="Shi P."/>
            <person name="Liu M."/>
            <person name="Fu X."/>
            <person name="Pan Q."/>
            <person name="Wang Y."/>
            <person name="Lv Z."/>
            <person name="Lu X."/>
            <person name="Zhang F."/>
            <person name="Jiang W."/>
            <person name="Ma Y."/>
            <person name="Chen M."/>
            <person name="Hao X."/>
            <person name="Li L."/>
            <person name="Tang Y."/>
            <person name="Lv G."/>
            <person name="Zhou Y."/>
            <person name="Sun X."/>
            <person name="Brodelius P.E."/>
            <person name="Rose J.K.C."/>
            <person name="Tang K."/>
        </authorList>
    </citation>
    <scope>NUCLEOTIDE SEQUENCE [LARGE SCALE GENOMIC DNA]</scope>
    <source>
        <strain evidence="2">cv. Huhao1</strain>
        <tissue evidence="1">Leaf</tissue>
    </source>
</reference>
<dbReference type="Proteomes" id="UP000245207">
    <property type="component" value="Unassembled WGS sequence"/>
</dbReference>
<dbReference type="InterPro" id="IPR009033">
    <property type="entry name" value="Calreticulin/calnexin_P_dom_sf"/>
</dbReference>
<comment type="caution">
    <text evidence="1">The sequence shown here is derived from an EMBL/GenBank/DDBJ whole genome shotgun (WGS) entry which is preliminary data.</text>
</comment>
<gene>
    <name evidence="1" type="ORF">CTI12_AA032510</name>
</gene>
<organism evidence="1 2">
    <name type="scientific">Artemisia annua</name>
    <name type="common">Sweet wormwood</name>
    <dbReference type="NCBI Taxonomy" id="35608"/>
    <lineage>
        <taxon>Eukaryota</taxon>
        <taxon>Viridiplantae</taxon>
        <taxon>Streptophyta</taxon>
        <taxon>Embryophyta</taxon>
        <taxon>Tracheophyta</taxon>
        <taxon>Spermatophyta</taxon>
        <taxon>Magnoliopsida</taxon>
        <taxon>eudicotyledons</taxon>
        <taxon>Gunneridae</taxon>
        <taxon>Pentapetalae</taxon>
        <taxon>asterids</taxon>
        <taxon>campanulids</taxon>
        <taxon>Asterales</taxon>
        <taxon>Asteraceae</taxon>
        <taxon>Asteroideae</taxon>
        <taxon>Anthemideae</taxon>
        <taxon>Artemisiinae</taxon>
        <taxon>Artemisia</taxon>
    </lineage>
</organism>
<accession>A0A2U1QG99</accession>
<evidence type="ECO:0000313" key="2">
    <source>
        <dbReference type="Proteomes" id="UP000245207"/>
    </source>
</evidence>
<dbReference type="Gene3D" id="2.10.250.10">
    <property type="entry name" value="Calreticulin/calnexin, P domain"/>
    <property type="match status" value="1"/>
</dbReference>
<dbReference type="GO" id="GO:0005509">
    <property type="term" value="F:calcium ion binding"/>
    <property type="evidence" value="ECO:0007669"/>
    <property type="project" value="InterPro"/>
</dbReference>
<dbReference type="OrthoDB" id="1749045at2759"/>
<proteinExistence type="predicted"/>
<name>A0A2U1QG99_ARTAN</name>
<protein>
    <submittedName>
        <fullName evidence="1">Calreticulin</fullName>
    </submittedName>
</protein>
<dbReference type="STRING" id="35608.A0A2U1QG99"/>
<dbReference type="EMBL" id="PKPP01000147">
    <property type="protein sequence ID" value="PWA97046.1"/>
    <property type="molecule type" value="Genomic_DNA"/>
</dbReference>